<dbReference type="Pfam" id="PF00037">
    <property type="entry name" value="Fer4"/>
    <property type="match status" value="1"/>
</dbReference>
<dbReference type="GO" id="GO:0051536">
    <property type="term" value="F:iron-sulfur cluster binding"/>
    <property type="evidence" value="ECO:0007669"/>
    <property type="project" value="UniProtKB-KW"/>
</dbReference>
<keyword evidence="2" id="KW-0285">Flavoprotein</keyword>
<keyword evidence="7" id="KW-0408">Iron</keyword>
<evidence type="ECO:0000256" key="9">
    <source>
        <dbReference type="SAM" id="MobiDB-lite"/>
    </source>
</evidence>
<keyword evidence="6" id="KW-0560">Oxidoreductase</keyword>
<evidence type="ECO:0000256" key="4">
    <source>
        <dbReference type="ARBA" id="ARBA00022827"/>
    </source>
</evidence>
<dbReference type="AlphaFoldDB" id="A0A345BEM3"/>
<gene>
    <name evidence="11" type="primary">fpr</name>
</gene>
<dbReference type="InterPro" id="IPR036188">
    <property type="entry name" value="FAD/NAD-bd_sf"/>
</dbReference>
<evidence type="ECO:0000256" key="6">
    <source>
        <dbReference type="ARBA" id="ARBA00023002"/>
    </source>
</evidence>
<feature type="region of interest" description="Disordered" evidence="9">
    <location>
        <begin position="248"/>
        <end position="282"/>
    </location>
</feature>
<feature type="domain" description="4Fe-4S ferredoxin-type" evidence="10">
    <location>
        <begin position="37"/>
        <end position="66"/>
    </location>
</feature>
<keyword evidence="8" id="KW-0411">Iron-sulfur</keyword>
<evidence type="ECO:0000256" key="2">
    <source>
        <dbReference type="ARBA" id="ARBA00022630"/>
    </source>
</evidence>
<sequence>MTFVITGGCCNDSSCIPVCPVQCIRPRPGDPDFTTAEQLYIDPATCIDCGACMDECPVDAIHGEWDLPNQLGDHLAINAEYFADNPIEASPPPDRHRRALPAGSEVRVAVVGTGPAGSYAAAELCEIEGVQVSVFDRLPTPFGLVRAGVAPDHDSTKLITQRFASVFRRANVHCYLNVEIGKDLTVEELLDSHHAVIWAAGASDDRRLGVEGEDLDGCVPAREFVAWYNGHPDLGRVGRVHRDTLRRRHRRVGVGRGGERDGSDDGDGQESELLHDSSEESVRSVRLWFVVPETVRAPPSGPTPTKGGTAHGGAH</sequence>
<evidence type="ECO:0000256" key="3">
    <source>
        <dbReference type="ARBA" id="ARBA00022723"/>
    </source>
</evidence>
<reference evidence="11" key="1">
    <citation type="submission" date="2017-12" db="EMBL/GenBank/DDBJ databases">
        <title>A novel amidase gene ipaH is responsible for the initial degradation step of iprodione in strain Paenarthrobacter sp. YJN-5.</title>
        <authorList>
            <person name="Yang Z."/>
        </authorList>
    </citation>
    <scope>NUCLEOTIDE SEQUENCE</scope>
    <source>
        <strain evidence="11">YJN-5</strain>
    </source>
</reference>
<evidence type="ECO:0000313" key="11">
    <source>
        <dbReference type="EMBL" id="AXF48697.1"/>
    </source>
</evidence>
<accession>A0A345BEM3</accession>
<proteinExistence type="predicted"/>
<feature type="region of interest" description="Disordered" evidence="9">
    <location>
        <begin position="295"/>
        <end position="315"/>
    </location>
</feature>
<evidence type="ECO:0000256" key="8">
    <source>
        <dbReference type="ARBA" id="ARBA00023014"/>
    </source>
</evidence>
<dbReference type="SUPFAM" id="SSF51971">
    <property type="entry name" value="Nucleotide-binding domain"/>
    <property type="match status" value="1"/>
</dbReference>
<evidence type="ECO:0000256" key="5">
    <source>
        <dbReference type="ARBA" id="ARBA00022857"/>
    </source>
</evidence>
<dbReference type="SUPFAM" id="SSF54862">
    <property type="entry name" value="4Fe-4S ferredoxins"/>
    <property type="match status" value="1"/>
</dbReference>
<dbReference type="InterPro" id="IPR017900">
    <property type="entry name" value="4Fe4S_Fe_S_CS"/>
</dbReference>
<comment type="cofactor">
    <cofactor evidence="1">
        <name>FAD</name>
        <dbReference type="ChEBI" id="CHEBI:57692"/>
    </cofactor>
</comment>
<evidence type="ECO:0000259" key="10">
    <source>
        <dbReference type="PROSITE" id="PS51379"/>
    </source>
</evidence>
<dbReference type="GO" id="GO:0016491">
    <property type="term" value="F:oxidoreductase activity"/>
    <property type="evidence" value="ECO:0007669"/>
    <property type="project" value="UniProtKB-KW"/>
</dbReference>
<feature type="compositionally biased region" description="Basic and acidic residues" evidence="9">
    <location>
        <begin position="272"/>
        <end position="282"/>
    </location>
</feature>
<dbReference type="Gene3D" id="3.40.50.720">
    <property type="entry name" value="NAD(P)-binding Rossmann-like Domain"/>
    <property type="match status" value="1"/>
</dbReference>
<keyword evidence="5" id="KW-0521">NADP</keyword>
<evidence type="ECO:0000256" key="7">
    <source>
        <dbReference type="ARBA" id="ARBA00023004"/>
    </source>
</evidence>
<dbReference type="EMBL" id="MG601458">
    <property type="protein sequence ID" value="AXF48697.1"/>
    <property type="molecule type" value="Genomic_DNA"/>
</dbReference>
<evidence type="ECO:0000256" key="1">
    <source>
        <dbReference type="ARBA" id="ARBA00001974"/>
    </source>
</evidence>
<dbReference type="Gene3D" id="3.50.50.60">
    <property type="entry name" value="FAD/NAD(P)-binding domain"/>
    <property type="match status" value="1"/>
</dbReference>
<dbReference type="PROSITE" id="PS00198">
    <property type="entry name" value="4FE4S_FER_1"/>
    <property type="match status" value="1"/>
</dbReference>
<name>A0A345BEM3_PAEUR</name>
<dbReference type="PANTHER" id="PTHR48467:SF1">
    <property type="entry name" value="GLUTAMATE SYNTHASE 1 [NADH], CHLOROPLASTIC-LIKE"/>
    <property type="match status" value="1"/>
</dbReference>
<keyword evidence="4" id="KW-0274">FAD</keyword>
<organism evidence="11">
    <name type="scientific">Paenarthrobacter ureafaciens</name>
    <dbReference type="NCBI Taxonomy" id="37931"/>
    <lineage>
        <taxon>Bacteria</taxon>
        <taxon>Bacillati</taxon>
        <taxon>Actinomycetota</taxon>
        <taxon>Actinomycetes</taxon>
        <taxon>Micrococcales</taxon>
        <taxon>Micrococcaceae</taxon>
        <taxon>Paenarthrobacter</taxon>
    </lineage>
</organism>
<dbReference type="InterPro" id="IPR017896">
    <property type="entry name" value="4Fe4S_Fe-S-bd"/>
</dbReference>
<keyword evidence="3" id="KW-0479">Metal-binding</keyword>
<dbReference type="PANTHER" id="PTHR48467">
    <property type="entry name" value="GLUTAMATE SYNTHASE 1 [NADH], CHLOROPLASTIC-LIKE"/>
    <property type="match status" value="1"/>
</dbReference>
<protein>
    <submittedName>
        <fullName evidence="11">Ferredoxin/ferredoxin-NADP reductase</fullName>
    </submittedName>
</protein>
<dbReference type="GO" id="GO:0046872">
    <property type="term" value="F:metal ion binding"/>
    <property type="evidence" value="ECO:0007669"/>
    <property type="project" value="UniProtKB-KW"/>
</dbReference>
<dbReference type="InterPro" id="IPR055275">
    <property type="entry name" value="Ferredox_Rdtase"/>
</dbReference>
<dbReference type="PRINTS" id="PR00419">
    <property type="entry name" value="ADXRDTASE"/>
</dbReference>
<dbReference type="PROSITE" id="PS51379">
    <property type="entry name" value="4FE4S_FER_2"/>
    <property type="match status" value="1"/>
</dbReference>
<dbReference type="Pfam" id="PF13450">
    <property type="entry name" value="NAD_binding_8"/>
    <property type="match status" value="1"/>
</dbReference>
<dbReference type="Gene3D" id="3.30.70.20">
    <property type="match status" value="1"/>
</dbReference>